<keyword evidence="1" id="KW-0732">Signal</keyword>
<proteinExistence type="predicted"/>
<organism evidence="2">
    <name type="scientific">Chryseobacterium indologenes</name>
    <name type="common">Flavobacterium indologenes</name>
    <dbReference type="NCBI Taxonomy" id="253"/>
    <lineage>
        <taxon>Bacteria</taxon>
        <taxon>Pseudomonadati</taxon>
        <taxon>Bacteroidota</taxon>
        <taxon>Flavobacteriia</taxon>
        <taxon>Flavobacteriales</taxon>
        <taxon>Weeksellaceae</taxon>
        <taxon>Chryseobacterium group</taxon>
        <taxon>Chryseobacterium</taxon>
    </lineage>
</organism>
<dbReference type="EMBL" id="CP035532">
    <property type="protein sequence ID" value="QBA19697.1"/>
    <property type="molecule type" value="Genomic_DNA"/>
</dbReference>
<sequence length="371" mass="38549">MKHILTAGLLYLSVLSFGQVGIGTAQPNHNAILDLTATNKGFLPPRMTTLQRDAIPGVSQGLMIFNTDLKCLQYWDTSNWVGQCKTTAPGIITALDCSTAVFTGTLEENLPASGVSATIAYSGGNGGTHSGQTVASTGVTGLTATLAPGAFANGNGMLTYMITGTPVGSGGTASFAISLGGQACTLTINVDSIPPIVTDLSDSCTGWRLPYQANGTSASGDVNGQSLDVNFSSYAYSGSYPNNYTNCSITTIAGNSFFLNGTYPKINLKFSKDISNFKVTMTGLDGSENVQFSFKKNGIVVSPILKIGNGCPGSSSISSSTYKITSIIPEKSKNGGLVINFGGEWFDEVIITGNAHYAGYILNFCVGSVKN</sequence>
<reference evidence="2" key="1">
    <citation type="submission" date="2019-01" db="EMBL/GenBank/DDBJ databases">
        <title>Whole Genome Sequencing for Putative Detection of Antimicrobial Resistance and Potential Virulence Factors in Chryseobacterium indologenes isolated from Nile Tilapia in Tanzania.</title>
        <authorList>
            <person name="Mwega E."/>
            <person name="Mutoloki S."/>
            <person name="Mugimba K."/>
            <person name="Colquhoun D."/>
            <person name="Mdegela R."/>
            <person name="Evensen O."/>
            <person name="Wasteson Y."/>
        </authorList>
    </citation>
    <scope>NUCLEOTIDE SEQUENCE [LARGE SCALE GENOMIC DNA]</scope>
    <source>
        <strain evidence="2">StR 01</strain>
    </source>
</reference>
<name>A0A411DH71_CHRID</name>
<feature type="chain" id="PRO_5019390537" evidence="1">
    <location>
        <begin position="19"/>
        <end position="371"/>
    </location>
</feature>
<dbReference type="AlphaFoldDB" id="A0A411DH71"/>
<feature type="signal peptide" evidence="1">
    <location>
        <begin position="1"/>
        <end position="18"/>
    </location>
</feature>
<evidence type="ECO:0000313" key="2">
    <source>
        <dbReference type="EMBL" id="QBA19697.1"/>
    </source>
</evidence>
<evidence type="ECO:0000256" key="1">
    <source>
        <dbReference type="SAM" id="SignalP"/>
    </source>
</evidence>
<gene>
    <name evidence="2" type="ORF">EU348_00350</name>
</gene>
<protein>
    <submittedName>
        <fullName evidence="2">Uncharacterized protein</fullName>
    </submittedName>
</protein>
<accession>A0A411DH71</accession>